<organism evidence="1 2">
    <name type="scientific">Steinernema glaseri</name>
    <dbReference type="NCBI Taxonomy" id="37863"/>
    <lineage>
        <taxon>Eukaryota</taxon>
        <taxon>Metazoa</taxon>
        <taxon>Ecdysozoa</taxon>
        <taxon>Nematoda</taxon>
        <taxon>Chromadorea</taxon>
        <taxon>Rhabditida</taxon>
        <taxon>Tylenchina</taxon>
        <taxon>Panagrolaimomorpha</taxon>
        <taxon>Strongyloidoidea</taxon>
        <taxon>Steinernematidae</taxon>
        <taxon>Steinernema</taxon>
    </lineage>
</organism>
<dbReference type="AlphaFoldDB" id="A0A1I7YXA3"/>
<accession>A0A1I7YXA3</accession>
<keyword evidence="1" id="KW-1185">Reference proteome</keyword>
<dbReference type="WBParaSite" id="L893_g20635.t1">
    <property type="protein sequence ID" value="L893_g20635.t1"/>
    <property type="gene ID" value="L893_g20635"/>
</dbReference>
<sequence>MLLLHALVHVSNKTTYSTLQQLITLNVTFMVTDWRHIVPFSNIIANMPCCSSIRYMIRISVLKQRDFSICAVEGRLRFNGI</sequence>
<proteinExistence type="predicted"/>
<dbReference type="Proteomes" id="UP000095287">
    <property type="component" value="Unplaced"/>
</dbReference>
<protein>
    <submittedName>
        <fullName evidence="2">Secreted protein</fullName>
    </submittedName>
</protein>
<evidence type="ECO:0000313" key="1">
    <source>
        <dbReference type="Proteomes" id="UP000095287"/>
    </source>
</evidence>
<reference evidence="2" key="1">
    <citation type="submission" date="2016-11" db="UniProtKB">
        <authorList>
            <consortium name="WormBaseParasite"/>
        </authorList>
    </citation>
    <scope>IDENTIFICATION</scope>
</reference>
<evidence type="ECO:0000313" key="2">
    <source>
        <dbReference type="WBParaSite" id="L893_g20635.t1"/>
    </source>
</evidence>
<name>A0A1I7YXA3_9BILA</name>